<feature type="transmembrane region" description="Helical" evidence="1">
    <location>
        <begin position="222"/>
        <end position="241"/>
    </location>
</feature>
<feature type="transmembrane region" description="Helical" evidence="1">
    <location>
        <begin position="286"/>
        <end position="308"/>
    </location>
</feature>
<keyword evidence="1" id="KW-0812">Transmembrane</keyword>
<dbReference type="RefSeq" id="WP_133726805.1">
    <property type="nucleotide sequence ID" value="NZ_JAVDRD010000009.1"/>
</dbReference>
<feature type="transmembrane region" description="Helical" evidence="1">
    <location>
        <begin position="350"/>
        <end position="370"/>
    </location>
</feature>
<feature type="transmembrane region" description="Helical" evidence="1">
    <location>
        <begin position="317"/>
        <end position="338"/>
    </location>
</feature>
<keyword evidence="3" id="KW-1185">Reference proteome</keyword>
<dbReference type="Proteomes" id="UP001184150">
    <property type="component" value="Unassembled WGS sequence"/>
</dbReference>
<evidence type="ECO:0000256" key="1">
    <source>
        <dbReference type="SAM" id="Phobius"/>
    </source>
</evidence>
<organism evidence="2 3">
    <name type="scientific">Novosphingobium capsulatum</name>
    <dbReference type="NCBI Taxonomy" id="13688"/>
    <lineage>
        <taxon>Bacteria</taxon>
        <taxon>Pseudomonadati</taxon>
        <taxon>Pseudomonadota</taxon>
        <taxon>Alphaproteobacteria</taxon>
        <taxon>Sphingomonadales</taxon>
        <taxon>Sphingomonadaceae</taxon>
        <taxon>Novosphingobium</taxon>
    </lineage>
</organism>
<comment type="caution">
    <text evidence="2">The sequence shown here is derived from an EMBL/GenBank/DDBJ whole genome shotgun (WGS) entry which is preliminary data.</text>
</comment>
<protein>
    <submittedName>
        <fullName evidence="2">Membrane protein</fullName>
    </submittedName>
</protein>
<feature type="transmembrane region" description="Helical" evidence="1">
    <location>
        <begin position="73"/>
        <end position="93"/>
    </location>
</feature>
<accession>A0ABU1MRD4</accession>
<gene>
    <name evidence="2" type="ORF">J2792_003305</name>
</gene>
<sequence length="447" mass="48014">MKNSSQALAAMPAASALPRPIAPRRVPAPDLKTMAQAETHAWLCFLAVAGSMFLNFVLAIANAHGIGMNNTSVTVAQIAVTAISGGLILLWPIRLTIQEQCSLGMLLLLLLMGTAINGFDAKAIYDCVFIPLYIALGRSARFVKPLWMHCLLIAVCLVVALEAVAPTAFTTLANPSRFLIATRSWVANAGLSAKMQDGLYAGAYRSSGSFFAISSHRVGGPFLEPLSLGYFGFIMATYYGAVYNGRMIVRLGCIAVCLLLALMSDSRAASALIALSAVIFLLRIRLIPLAAFVAPVIVLTVAGLYYAFSRGNDSSEFVYRIGLTFDVISQTSVWNLLIGNVVSDRIGDSGILYMMRAMGFLGIFVGVFHYSGVWTRRPGGNATLSAIMSFYITAMLLFGGAVFSIKTASLLGFLVGIASWPEDVSRYALAMITRKTPKYPSARRAYT</sequence>
<feature type="transmembrane region" description="Helical" evidence="1">
    <location>
        <begin position="253"/>
        <end position="280"/>
    </location>
</feature>
<keyword evidence="1" id="KW-0472">Membrane</keyword>
<keyword evidence="1" id="KW-1133">Transmembrane helix</keyword>
<dbReference type="EMBL" id="JAVDRD010000009">
    <property type="protein sequence ID" value="MDR6512422.1"/>
    <property type="molecule type" value="Genomic_DNA"/>
</dbReference>
<name>A0ABU1MRD4_9SPHN</name>
<reference evidence="2 3" key="1">
    <citation type="submission" date="2023-07" db="EMBL/GenBank/DDBJ databases">
        <title>Sorghum-associated microbial communities from plants grown in Nebraska, USA.</title>
        <authorList>
            <person name="Schachtman D."/>
        </authorList>
    </citation>
    <scope>NUCLEOTIDE SEQUENCE [LARGE SCALE GENOMIC DNA]</scope>
    <source>
        <strain evidence="2 3">DS1027</strain>
    </source>
</reference>
<feature type="transmembrane region" description="Helical" evidence="1">
    <location>
        <begin position="105"/>
        <end position="134"/>
    </location>
</feature>
<proteinExistence type="predicted"/>
<feature type="transmembrane region" description="Helical" evidence="1">
    <location>
        <begin position="40"/>
        <end position="61"/>
    </location>
</feature>
<feature type="transmembrane region" description="Helical" evidence="1">
    <location>
        <begin position="382"/>
        <end position="405"/>
    </location>
</feature>
<evidence type="ECO:0000313" key="2">
    <source>
        <dbReference type="EMBL" id="MDR6512422.1"/>
    </source>
</evidence>
<evidence type="ECO:0000313" key="3">
    <source>
        <dbReference type="Proteomes" id="UP001184150"/>
    </source>
</evidence>
<feature type="transmembrane region" description="Helical" evidence="1">
    <location>
        <begin position="146"/>
        <end position="169"/>
    </location>
</feature>